<sequence>MDIFYHKTHFLQDALNMVRSQGQPLPKFNVYYSEAPYDADIPGMESKVWGHGLFDTQPVSGLERSVGRVLRQLEQLNPVVGIIGFSTGATLAMIIASLLEKTDRCRLFGVHTTHPPLKFVIAYSGFMLGHPMYRELYYPAIRTPGLIYVGELDTMITPTASYRLARTLQSGGDHDLLGNPLRSPARKNHPGSDRLCVSVCKQRNPDRECRPGTG</sequence>
<dbReference type="SUPFAM" id="SSF53474">
    <property type="entry name" value="alpha/beta-Hydrolases"/>
    <property type="match status" value="1"/>
</dbReference>
<keyword evidence="2" id="KW-0472">Membrane</keyword>
<dbReference type="OrthoDB" id="2094269at2759"/>
<evidence type="ECO:0000256" key="1">
    <source>
        <dbReference type="ARBA" id="ARBA00022801"/>
    </source>
</evidence>
<dbReference type="GO" id="GO:0019748">
    <property type="term" value="P:secondary metabolic process"/>
    <property type="evidence" value="ECO:0007669"/>
    <property type="project" value="TreeGrafter"/>
</dbReference>
<dbReference type="InterPro" id="IPR029058">
    <property type="entry name" value="AB_hydrolase_fold"/>
</dbReference>
<evidence type="ECO:0000313" key="4">
    <source>
        <dbReference type="EMBL" id="RAL04154.1"/>
    </source>
</evidence>
<dbReference type="EMBL" id="KZ824425">
    <property type="protein sequence ID" value="RAL04154.1"/>
    <property type="molecule type" value="Genomic_DNA"/>
</dbReference>
<gene>
    <name evidence="4" type="ORF">BO80DRAFT_257072</name>
</gene>
<dbReference type="GO" id="GO:0005737">
    <property type="term" value="C:cytoplasm"/>
    <property type="evidence" value="ECO:0007669"/>
    <property type="project" value="TreeGrafter"/>
</dbReference>
<dbReference type="GeneID" id="37219561"/>
<evidence type="ECO:0000259" key="3">
    <source>
        <dbReference type="Pfam" id="PF03959"/>
    </source>
</evidence>
<dbReference type="VEuPathDB" id="FungiDB:BO80DRAFT_257072"/>
<name>A0A395HD42_9EURO</name>
<dbReference type="GO" id="GO:0005634">
    <property type="term" value="C:nucleus"/>
    <property type="evidence" value="ECO:0007669"/>
    <property type="project" value="TreeGrafter"/>
</dbReference>
<dbReference type="RefSeq" id="XP_025578481.1">
    <property type="nucleotide sequence ID" value="XM_025714696.1"/>
</dbReference>
<protein>
    <recommendedName>
        <fullName evidence="3">Serine hydrolase domain-containing protein</fullName>
    </recommendedName>
</protein>
<feature type="domain" description="Serine hydrolase" evidence="3">
    <location>
        <begin position="2"/>
        <end position="169"/>
    </location>
</feature>
<dbReference type="InterPro" id="IPR050593">
    <property type="entry name" value="LovG"/>
</dbReference>
<evidence type="ECO:0000313" key="5">
    <source>
        <dbReference type="Proteomes" id="UP000249402"/>
    </source>
</evidence>
<dbReference type="Pfam" id="PF03959">
    <property type="entry name" value="FSH1"/>
    <property type="match status" value="1"/>
</dbReference>
<accession>A0A395HD42</accession>
<dbReference type="Gene3D" id="3.40.50.1820">
    <property type="entry name" value="alpha/beta hydrolase"/>
    <property type="match status" value="1"/>
</dbReference>
<keyword evidence="1" id="KW-0378">Hydrolase</keyword>
<dbReference type="PANTHER" id="PTHR48070:SF6">
    <property type="entry name" value="ESTERASE OVCA2"/>
    <property type="match status" value="1"/>
</dbReference>
<keyword evidence="2" id="KW-0812">Transmembrane</keyword>
<keyword evidence="2" id="KW-1133">Transmembrane helix</keyword>
<feature type="transmembrane region" description="Helical" evidence="2">
    <location>
        <begin position="79"/>
        <end position="99"/>
    </location>
</feature>
<keyword evidence="5" id="KW-1185">Reference proteome</keyword>
<dbReference type="Proteomes" id="UP000249402">
    <property type="component" value="Unassembled WGS sequence"/>
</dbReference>
<dbReference type="InterPro" id="IPR005645">
    <property type="entry name" value="FSH-like_dom"/>
</dbReference>
<reference evidence="4 5" key="1">
    <citation type="submission" date="2018-02" db="EMBL/GenBank/DDBJ databases">
        <title>The genomes of Aspergillus section Nigri reveals drivers in fungal speciation.</title>
        <authorList>
            <consortium name="DOE Joint Genome Institute"/>
            <person name="Vesth T.C."/>
            <person name="Nybo J."/>
            <person name="Theobald S."/>
            <person name="Brandl J."/>
            <person name="Frisvad J.C."/>
            <person name="Nielsen K.F."/>
            <person name="Lyhne E.K."/>
            <person name="Kogle M.E."/>
            <person name="Kuo A."/>
            <person name="Riley R."/>
            <person name="Clum A."/>
            <person name="Nolan M."/>
            <person name="Lipzen A."/>
            <person name="Salamov A."/>
            <person name="Henrissat B."/>
            <person name="Wiebenga A."/>
            <person name="De vries R.P."/>
            <person name="Grigoriev I.V."/>
            <person name="Mortensen U.H."/>
            <person name="Andersen M.R."/>
            <person name="Baker S.E."/>
        </authorList>
    </citation>
    <scope>NUCLEOTIDE SEQUENCE [LARGE SCALE GENOMIC DNA]</scope>
    <source>
        <strain evidence="4 5">CBS 121593</strain>
    </source>
</reference>
<dbReference type="STRING" id="1448316.A0A395HD42"/>
<dbReference type="GO" id="GO:0016787">
    <property type="term" value="F:hydrolase activity"/>
    <property type="evidence" value="ECO:0007669"/>
    <property type="project" value="UniProtKB-KW"/>
</dbReference>
<organism evidence="4 5">
    <name type="scientific">Aspergillus ibericus CBS 121593</name>
    <dbReference type="NCBI Taxonomy" id="1448316"/>
    <lineage>
        <taxon>Eukaryota</taxon>
        <taxon>Fungi</taxon>
        <taxon>Dikarya</taxon>
        <taxon>Ascomycota</taxon>
        <taxon>Pezizomycotina</taxon>
        <taxon>Eurotiomycetes</taxon>
        <taxon>Eurotiomycetidae</taxon>
        <taxon>Eurotiales</taxon>
        <taxon>Aspergillaceae</taxon>
        <taxon>Aspergillus</taxon>
        <taxon>Aspergillus subgen. Circumdati</taxon>
    </lineage>
</organism>
<dbReference type="PANTHER" id="PTHR48070">
    <property type="entry name" value="ESTERASE OVCA2"/>
    <property type="match status" value="1"/>
</dbReference>
<dbReference type="AlphaFoldDB" id="A0A395HD42"/>
<proteinExistence type="predicted"/>
<evidence type="ECO:0000256" key="2">
    <source>
        <dbReference type="SAM" id="Phobius"/>
    </source>
</evidence>